<protein>
    <recommendedName>
        <fullName evidence="3">Antibiotic biosynthesis monooxygenase</fullName>
    </recommendedName>
</protein>
<sequence length="206" mass="22740">MHARSTTIVGDPQHLDPAIAYVRERVLPDVAAMEGFVGLSMLTDRPSACCITTTAWEDTDAVQKSAPHVRVLRQRLGEIMHGEPRVERWEIAVLHRLRPTGAGACSRVVWTRGDPAHTDRRIDAFRTAVLPQLEELPGFCSVSVLIDRPTGRAATAITYASREAMAGATERTTAIQDRFTEQTGLRVRKTGEYDLAVAKLRVPETV</sequence>
<comment type="caution">
    <text evidence="1">The sequence shown here is derived from an EMBL/GenBank/DDBJ whole genome shotgun (WGS) entry which is preliminary data.</text>
</comment>
<dbReference type="SUPFAM" id="SSF54909">
    <property type="entry name" value="Dimeric alpha+beta barrel"/>
    <property type="match status" value="1"/>
</dbReference>
<proteinExistence type="predicted"/>
<evidence type="ECO:0000313" key="2">
    <source>
        <dbReference type="Proteomes" id="UP000479241"/>
    </source>
</evidence>
<dbReference type="RefSeq" id="WP_163208047.1">
    <property type="nucleotide sequence ID" value="NZ_JAAGWG010000044.1"/>
</dbReference>
<evidence type="ECO:0000313" key="1">
    <source>
        <dbReference type="EMBL" id="NEK87816.1"/>
    </source>
</evidence>
<dbReference type="AlphaFoldDB" id="A0A6L9W6V7"/>
<dbReference type="Proteomes" id="UP000479241">
    <property type="component" value="Unassembled WGS sequence"/>
</dbReference>
<evidence type="ECO:0008006" key="3">
    <source>
        <dbReference type="Google" id="ProtNLM"/>
    </source>
</evidence>
<dbReference type="EMBL" id="JAAGWG010000044">
    <property type="protein sequence ID" value="NEK87816.1"/>
    <property type="molecule type" value="Genomic_DNA"/>
</dbReference>
<dbReference type="InterPro" id="IPR011008">
    <property type="entry name" value="Dimeric_a/b-barrel"/>
</dbReference>
<name>A0A6L9W6V7_9ACTN</name>
<organism evidence="1 2">
    <name type="scientific">Blastococcus saxobsidens</name>
    <dbReference type="NCBI Taxonomy" id="138336"/>
    <lineage>
        <taxon>Bacteria</taxon>
        <taxon>Bacillati</taxon>
        <taxon>Actinomycetota</taxon>
        <taxon>Actinomycetes</taxon>
        <taxon>Geodermatophilales</taxon>
        <taxon>Geodermatophilaceae</taxon>
        <taxon>Blastococcus</taxon>
    </lineage>
</organism>
<accession>A0A6L9W6V7</accession>
<gene>
    <name evidence="1" type="ORF">GCU60_18920</name>
</gene>
<dbReference type="Gene3D" id="3.30.70.100">
    <property type="match status" value="1"/>
</dbReference>
<reference evidence="1 2" key="1">
    <citation type="submission" date="2019-12" db="EMBL/GenBank/DDBJ databases">
        <title>the WGS of Blastococcus saxobsidens 67B17.</title>
        <authorList>
            <person name="Jiang Z."/>
        </authorList>
    </citation>
    <scope>NUCLEOTIDE SEQUENCE [LARGE SCALE GENOMIC DNA]</scope>
    <source>
        <strain evidence="1 2">67B17</strain>
    </source>
</reference>